<dbReference type="GO" id="GO:0050265">
    <property type="term" value="F:RNA uridylyltransferase activity"/>
    <property type="evidence" value="ECO:0007669"/>
    <property type="project" value="TreeGrafter"/>
</dbReference>
<name>A0A6A1VY01_9ROSI</name>
<dbReference type="PANTHER" id="PTHR12271">
    <property type="entry name" value="POLY A POLYMERASE CID PAP -RELATED"/>
    <property type="match status" value="1"/>
</dbReference>
<dbReference type="Gene3D" id="3.30.460.10">
    <property type="entry name" value="Beta Polymerase, domain 2"/>
    <property type="match status" value="1"/>
</dbReference>
<feature type="region of interest" description="Disordered" evidence="1">
    <location>
        <begin position="475"/>
        <end position="495"/>
    </location>
</feature>
<evidence type="ECO:0000256" key="1">
    <source>
        <dbReference type="SAM" id="MobiDB-lite"/>
    </source>
</evidence>
<evidence type="ECO:0000313" key="3">
    <source>
        <dbReference type="EMBL" id="KAB1217822.1"/>
    </source>
</evidence>
<dbReference type="Proteomes" id="UP000516437">
    <property type="component" value="Chromosome 3"/>
</dbReference>
<feature type="compositionally biased region" description="Low complexity" evidence="1">
    <location>
        <begin position="533"/>
        <end position="550"/>
    </location>
</feature>
<comment type="caution">
    <text evidence="3">The sequence shown here is derived from an EMBL/GenBank/DDBJ whole genome shotgun (WGS) entry which is preliminary data.</text>
</comment>
<dbReference type="EMBL" id="RXIC02000021">
    <property type="protein sequence ID" value="KAB1217822.1"/>
    <property type="molecule type" value="Genomic_DNA"/>
</dbReference>
<evidence type="ECO:0000313" key="4">
    <source>
        <dbReference type="Proteomes" id="UP000516437"/>
    </source>
</evidence>
<dbReference type="Pfam" id="PF22600">
    <property type="entry name" value="MTPAP-like_central"/>
    <property type="match status" value="1"/>
</dbReference>
<dbReference type="CDD" id="cd05402">
    <property type="entry name" value="NT_PAP_TUTase"/>
    <property type="match status" value="1"/>
</dbReference>
<feature type="domain" description="Poly(A) RNA polymerase mitochondrial-like central palm" evidence="2">
    <location>
        <begin position="154"/>
        <end position="254"/>
    </location>
</feature>
<dbReference type="PANTHER" id="PTHR12271:SF123">
    <property type="entry name" value="PROTEIN HESO1"/>
    <property type="match status" value="1"/>
</dbReference>
<dbReference type="SUPFAM" id="SSF81631">
    <property type="entry name" value="PAP/OAS1 substrate-binding domain"/>
    <property type="match status" value="1"/>
</dbReference>
<dbReference type="SUPFAM" id="SSF81301">
    <property type="entry name" value="Nucleotidyltransferase"/>
    <property type="match status" value="1"/>
</dbReference>
<organism evidence="3 4">
    <name type="scientific">Morella rubra</name>
    <name type="common">Chinese bayberry</name>
    <dbReference type="NCBI Taxonomy" id="262757"/>
    <lineage>
        <taxon>Eukaryota</taxon>
        <taxon>Viridiplantae</taxon>
        <taxon>Streptophyta</taxon>
        <taxon>Embryophyta</taxon>
        <taxon>Tracheophyta</taxon>
        <taxon>Spermatophyta</taxon>
        <taxon>Magnoliopsida</taxon>
        <taxon>eudicotyledons</taxon>
        <taxon>Gunneridae</taxon>
        <taxon>Pentapetalae</taxon>
        <taxon>rosids</taxon>
        <taxon>fabids</taxon>
        <taxon>Fagales</taxon>
        <taxon>Myricaceae</taxon>
        <taxon>Morella</taxon>
    </lineage>
</organism>
<reference evidence="3 4" key="1">
    <citation type="journal article" date="2019" name="Plant Biotechnol. J.">
        <title>The red bayberry genome and genetic basis of sex determination.</title>
        <authorList>
            <person name="Jia H.M."/>
            <person name="Jia H.J."/>
            <person name="Cai Q.L."/>
            <person name="Wang Y."/>
            <person name="Zhao H.B."/>
            <person name="Yang W.F."/>
            <person name="Wang G.Y."/>
            <person name="Li Y.H."/>
            <person name="Zhan D.L."/>
            <person name="Shen Y.T."/>
            <person name="Niu Q.F."/>
            <person name="Chang L."/>
            <person name="Qiu J."/>
            <person name="Zhao L."/>
            <person name="Xie H.B."/>
            <person name="Fu W.Y."/>
            <person name="Jin J."/>
            <person name="Li X.W."/>
            <person name="Jiao Y."/>
            <person name="Zhou C.C."/>
            <person name="Tu T."/>
            <person name="Chai C.Y."/>
            <person name="Gao J.L."/>
            <person name="Fan L.J."/>
            <person name="van de Weg E."/>
            <person name="Wang J.Y."/>
            <person name="Gao Z.S."/>
        </authorList>
    </citation>
    <scope>NUCLEOTIDE SEQUENCE [LARGE SCALE GENOMIC DNA]</scope>
    <source>
        <tissue evidence="3">Leaves</tissue>
    </source>
</reference>
<gene>
    <name evidence="3" type="ORF">CJ030_MR3G014768</name>
</gene>
<proteinExistence type="predicted"/>
<sequence length="550" mass="62837">MSAYGTLEHILKDILQVVSPLQEDWEKRSRVIDELQRVIESVESLRGKSSWIHLLKNGEPTHSLLFRKMVAIPKAAMIPIGEWDNKWMELELRYMRHDGYMSPMAINDTMAIVFFKMLECCCFDSANVDMSTYLLMTPIWGAGMEVLQLEWTIGGAKVEPFGSFVSNLFTRWGDLDISIDLCNGSFISSAGKKRKQNLLGDVQIALRQIGGWQRLQFIPNARVPILKFESSIQNISCDVSIDNIRGQMKSKLLFWISSIDGRFHDMVLLVKEWAKAHDINNPKTGSFNSYSLSLLVIFHFQTCVPPILPPLRDIYPGNIADDLQGARITAERHIAEICAANITRFRQDKFRRVNRSPLSELFITFLEKFSDINLKALEFGICPYTGEWGYIRNNMRWLPKTHAIFIEDPFEQPENSARAVSRSKLPRISEVFQMTRRRLISANQNQGLLLATLVRPQVSQCIARAPVWNPAYEGGRYQSRQNRPQVHRSMHSTTPVQHQFQNLSVDSRSQSIALKRPVLQNHNQGQHSWRPKSGGQVSSVSDSSSRIFTA</sequence>
<dbReference type="InterPro" id="IPR043519">
    <property type="entry name" value="NT_sf"/>
</dbReference>
<keyword evidence="4" id="KW-1185">Reference proteome</keyword>
<accession>A0A6A1VY01</accession>
<dbReference type="InterPro" id="IPR054708">
    <property type="entry name" value="MTPAP-like_central"/>
</dbReference>
<evidence type="ECO:0000259" key="2">
    <source>
        <dbReference type="Pfam" id="PF22600"/>
    </source>
</evidence>
<dbReference type="Gene3D" id="1.10.1410.10">
    <property type="match status" value="1"/>
</dbReference>
<protein>
    <submittedName>
        <fullName evidence="3">Poly(A) RNA polymerase GLD2</fullName>
    </submittedName>
</protein>
<feature type="region of interest" description="Disordered" evidence="1">
    <location>
        <begin position="520"/>
        <end position="550"/>
    </location>
</feature>
<dbReference type="AlphaFoldDB" id="A0A6A1VY01"/>
<dbReference type="OrthoDB" id="2274644at2759"/>
<dbReference type="GO" id="GO:0031123">
    <property type="term" value="P:RNA 3'-end processing"/>
    <property type="evidence" value="ECO:0007669"/>
    <property type="project" value="TreeGrafter"/>
</dbReference>